<dbReference type="EMBL" id="BARU01011011">
    <property type="protein sequence ID" value="GAH40091.1"/>
    <property type="molecule type" value="Genomic_DNA"/>
</dbReference>
<name>X1F388_9ZZZZ</name>
<evidence type="ECO:0000313" key="2">
    <source>
        <dbReference type="EMBL" id="GAH40091.1"/>
    </source>
</evidence>
<feature type="transmembrane region" description="Helical" evidence="1">
    <location>
        <begin position="200"/>
        <end position="218"/>
    </location>
</feature>
<keyword evidence="1" id="KW-1133">Transmembrane helix</keyword>
<reference evidence="2" key="1">
    <citation type="journal article" date="2014" name="Front. Microbiol.">
        <title>High frequency of phylogenetically diverse reductive dehalogenase-homologous genes in deep subseafloor sedimentary metagenomes.</title>
        <authorList>
            <person name="Kawai M."/>
            <person name="Futagami T."/>
            <person name="Toyoda A."/>
            <person name="Takaki Y."/>
            <person name="Nishi S."/>
            <person name="Hori S."/>
            <person name="Arai W."/>
            <person name="Tsubouchi T."/>
            <person name="Morono Y."/>
            <person name="Uchiyama I."/>
            <person name="Ito T."/>
            <person name="Fujiyama A."/>
            <person name="Inagaki F."/>
            <person name="Takami H."/>
        </authorList>
    </citation>
    <scope>NUCLEOTIDE SEQUENCE</scope>
    <source>
        <strain evidence="2">Expedition CK06-06</strain>
    </source>
</reference>
<feature type="transmembrane region" description="Helical" evidence="1">
    <location>
        <begin position="158"/>
        <end position="180"/>
    </location>
</feature>
<evidence type="ECO:0000256" key="1">
    <source>
        <dbReference type="SAM" id="Phobius"/>
    </source>
</evidence>
<proteinExistence type="predicted"/>
<feature type="transmembrane region" description="Helical" evidence="1">
    <location>
        <begin position="238"/>
        <end position="259"/>
    </location>
</feature>
<organism evidence="2">
    <name type="scientific">marine sediment metagenome</name>
    <dbReference type="NCBI Taxonomy" id="412755"/>
    <lineage>
        <taxon>unclassified sequences</taxon>
        <taxon>metagenomes</taxon>
        <taxon>ecological metagenomes</taxon>
    </lineage>
</organism>
<accession>X1F388</accession>
<feature type="transmembrane region" description="Helical" evidence="1">
    <location>
        <begin position="58"/>
        <end position="78"/>
    </location>
</feature>
<feature type="transmembrane region" description="Helical" evidence="1">
    <location>
        <begin position="90"/>
        <end position="109"/>
    </location>
</feature>
<keyword evidence="1" id="KW-0472">Membrane</keyword>
<keyword evidence="1" id="KW-0812">Transmembrane</keyword>
<dbReference type="AlphaFoldDB" id="X1F388"/>
<feature type="non-terminal residue" evidence="2">
    <location>
        <position position="283"/>
    </location>
</feature>
<feature type="transmembrane region" description="Helical" evidence="1">
    <location>
        <begin position="130"/>
        <end position="152"/>
    </location>
</feature>
<gene>
    <name evidence="2" type="ORF">S03H2_20809</name>
</gene>
<sequence length="283" mass="30898">GLNSPFIHFHTRSLAGQEKLDMSQLAKGGEGATIFQAKGEHPDLFTVAQRRLQLFEKWFLPVFSAAVAVYQIAMGLYLLKAVSAEAEPTQPLICAVCMTGIAFISFLISRYATGMSTQPQWKPLRAGGSIFLGIAILCFVLAIGLGLAQFKFFVVINIIDYVVGGLLVVLGAETALNVVLDIYRPRLKDQYSRSAFDSRLLGIINEPGGILHTAAGAIDYQFGFKVSQTWFYKLLEKAIVPLVLFAIVVLYLLSCVVIVNPNEEAIIEHFGNPLNAAGETRIA</sequence>
<protein>
    <submittedName>
        <fullName evidence="2">Uncharacterized protein</fullName>
    </submittedName>
</protein>
<feature type="non-terminal residue" evidence="2">
    <location>
        <position position="1"/>
    </location>
</feature>
<comment type="caution">
    <text evidence="2">The sequence shown here is derived from an EMBL/GenBank/DDBJ whole genome shotgun (WGS) entry which is preliminary data.</text>
</comment>